<evidence type="ECO:0000313" key="2">
    <source>
        <dbReference type="Proteomes" id="UP000800035"/>
    </source>
</evidence>
<accession>A0A6A5U5S5</accession>
<dbReference type="AlphaFoldDB" id="A0A6A5U5S5"/>
<dbReference type="EMBL" id="ML976991">
    <property type="protein sequence ID" value="KAF1956467.1"/>
    <property type="molecule type" value="Genomic_DNA"/>
</dbReference>
<protein>
    <submittedName>
        <fullName evidence="1">Uncharacterized protein</fullName>
    </submittedName>
</protein>
<proteinExistence type="predicted"/>
<keyword evidence="2" id="KW-1185">Reference proteome</keyword>
<reference evidence="1" key="1">
    <citation type="journal article" date="2020" name="Stud. Mycol.">
        <title>101 Dothideomycetes genomes: a test case for predicting lifestyles and emergence of pathogens.</title>
        <authorList>
            <person name="Haridas S."/>
            <person name="Albert R."/>
            <person name="Binder M."/>
            <person name="Bloem J."/>
            <person name="Labutti K."/>
            <person name="Salamov A."/>
            <person name="Andreopoulos B."/>
            <person name="Baker S."/>
            <person name="Barry K."/>
            <person name="Bills G."/>
            <person name="Bluhm B."/>
            <person name="Cannon C."/>
            <person name="Castanera R."/>
            <person name="Culley D."/>
            <person name="Daum C."/>
            <person name="Ezra D."/>
            <person name="Gonzalez J."/>
            <person name="Henrissat B."/>
            <person name="Kuo A."/>
            <person name="Liang C."/>
            <person name="Lipzen A."/>
            <person name="Lutzoni F."/>
            <person name="Magnuson J."/>
            <person name="Mondo S."/>
            <person name="Nolan M."/>
            <person name="Ohm R."/>
            <person name="Pangilinan J."/>
            <person name="Park H.-J."/>
            <person name="Ramirez L."/>
            <person name="Alfaro M."/>
            <person name="Sun H."/>
            <person name="Tritt A."/>
            <person name="Yoshinaga Y."/>
            <person name="Zwiers L.-H."/>
            <person name="Turgeon B."/>
            <person name="Goodwin S."/>
            <person name="Spatafora J."/>
            <person name="Crous P."/>
            <person name="Grigoriev I."/>
        </authorList>
    </citation>
    <scope>NUCLEOTIDE SEQUENCE</scope>
    <source>
        <strain evidence="1">CBS 675.92</strain>
    </source>
</reference>
<organism evidence="1 2">
    <name type="scientific">Byssothecium circinans</name>
    <dbReference type="NCBI Taxonomy" id="147558"/>
    <lineage>
        <taxon>Eukaryota</taxon>
        <taxon>Fungi</taxon>
        <taxon>Dikarya</taxon>
        <taxon>Ascomycota</taxon>
        <taxon>Pezizomycotina</taxon>
        <taxon>Dothideomycetes</taxon>
        <taxon>Pleosporomycetidae</taxon>
        <taxon>Pleosporales</taxon>
        <taxon>Massarineae</taxon>
        <taxon>Massarinaceae</taxon>
        <taxon>Byssothecium</taxon>
    </lineage>
</organism>
<evidence type="ECO:0000313" key="1">
    <source>
        <dbReference type="EMBL" id="KAF1956467.1"/>
    </source>
</evidence>
<name>A0A6A5U5S5_9PLEO</name>
<gene>
    <name evidence="1" type="ORF">CC80DRAFT_58459</name>
</gene>
<sequence>MIDPRRPRLPTFLNFLWSKTHTHHAIAGADEHLTNPSTLYYQLQAPHKTSTFPTHPTIMQAPTNTKFSNSHTHFYTIHLLEAVTPSIYPSFRRRSISRRTRNSFDSHNLAIRTKTMSRLRLQPSRGKQMEGISWVYSRPFTCNKTLLLNGQAKGTETGRVADMPTKEYQWTCKVCEGNHPDRNADARKRNKGYR</sequence>
<dbReference type="Proteomes" id="UP000800035">
    <property type="component" value="Unassembled WGS sequence"/>
</dbReference>